<dbReference type="GO" id="GO:0005886">
    <property type="term" value="C:plasma membrane"/>
    <property type="evidence" value="ECO:0007669"/>
    <property type="project" value="UniProtKB-SubCell"/>
</dbReference>
<accession>A0AAP0ASP7</accession>
<reference evidence="14 15" key="1">
    <citation type="journal article" date="2022" name="Nat. Plants">
        <title>Genomes of leafy and leafless Platanthera orchids illuminate the evolution of mycoheterotrophy.</title>
        <authorList>
            <person name="Li M.H."/>
            <person name="Liu K.W."/>
            <person name="Li Z."/>
            <person name="Lu H.C."/>
            <person name="Ye Q.L."/>
            <person name="Zhang D."/>
            <person name="Wang J.Y."/>
            <person name="Li Y.F."/>
            <person name="Zhong Z.M."/>
            <person name="Liu X."/>
            <person name="Yu X."/>
            <person name="Liu D.K."/>
            <person name="Tu X.D."/>
            <person name="Liu B."/>
            <person name="Hao Y."/>
            <person name="Liao X.Y."/>
            <person name="Jiang Y.T."/>
            <person name="Sun W.H."/>
            <person name="Chen J."/>
            <person name="Chen Y.Q."/>
            <person name="Ai Y."/>
            <person name="Zhai J.W."/>
            <person name="Wu S.S."/>
            <person name="Zhou Z."/>
            <person name="Hsiao Y.Y."/>
            <person name="Wu W.L."/>
            <person name="Chen Y.Y."/>
            <person name="Lin Y.F."/>
            <person name="Hsu J.L."/>
            <person name="Li C.Y."/>
            <person name="Wang Z.W."/>
            <person name="Zhao X."/>
            <person name="Zhong W.Y."/>
            <person name="Ma X.K."/>
            <person name="Ma L."/>
            <person name="Huang J."/>
            <person name="Chen G.Z."/>
            <person name="Huang M.Z."/>
            <person name="Huang L."/>
            <person name="Peng D.H."/>
            <person name="Luo Y.B."/>
            <person name="Zou S.Q."/>
            <person name="Chen S.P."/>
            <person name="Lan S."/>
            <person name="Tsai W.C."/>
            <person name="Van de Peer Y."/>
            <person name="Liu Z.J."/>
        </authorList>
    </citation>
    <scope>NUCLEOTIDE SEQUENCE [LARGE SCALE GENOMIC DNA]</scope>
    <source>
        <strain evidence="14">Lor287</strain>
    </source>
</reference>
<dbReference type="AlphaFoldDB" id="A0AAP0ASP7"/>
<gene>
    <name evidence="14" type="ORF">KSP39_PZI024436</name>
</gene>
<dbReference type="GO" id="GO:0019432">
    <property type="term" value="P:triglyceride biosynthetic process"/>
    <property type="evidence" value="ECO:0007669"/>
    <property type="project" value="TreeGrafter"/>
</dbReference>
<dbReference type="InterPro" id="IPR009721">
    <property type="entry name" value="O-acyltransferase_WSD1_C"/>
</dbReference>
<evidence type="ECO:0000256" key="5">
    <source>
        <dbReference type="ARBA" id="ARBA00022679"/>
    </source>
</evidence>
<name>A0AAP0ASP7_9ASPA</name>
<evidence type="ECO:0000256" key="9">
    <source>
        <dbReference type="ARBA" id="ARBA00047604"/>
    </source>
</evidence>
<evidence type="ECO:0000256" key="11">
    <source>
        <dbReference type="SAM" id="MobiDB-lite"/>
    </source>
</evidence>
<feature type="domain" description="O-acyltransferase WSD1 C-terminal" evidence="13">
    <location>
        <begin position="385"/>
        <end position="530"/>
    </location>
</feature>
<comment type="subcellular location">
    <subcellularLocation>
        <location evidence="1">Cell membrane</location>
        <topology evidence="1">Single-pass membrane protein</topology>
    </subcellularLocation>
    <subcellularLocation>
        <location evidence="2">Endoplasmic reticulum membrane</location>
    </subcellularLocation>
</comment>
<comment type="pathway">
    <text evidence="4">Lipid metabolism.</text>
</comment>
<evidence type="ECO:0000256" key="7">
    <source>
        <dbReference type="ARBA" id="ARBA00023315"/>
    </source>
</evidence>
<dbReference type="Pfam" id="PF06974">
    <property type="entry name" value="WS_DGAT_C"/>
    <property type="match status" value="1"/>
</dbReference>
<evidence type="ECO:0000256" key="10">
    <source>
        <dbReference type="ARBA" id="ARBA00048109"/>
    </source>
</evidence>
<comment type="similarity">
    <text evidence="8">In the N-terminal section; belongs to the long-chain O-acyltransferase family.</text>
</comment>
<proteinExistence type="inferred from homology"/>
<evidence type="ECO:0000259" key="13">
    <source>
        <dbReference type="Pfam" id="PF06974"/>
    </source>
</evidence>
<dbReference type="InterPro" id="IPR004255">
    <property type="entry name" value="O-acyltransferase_WSD1_N"/>
</dbReference>
<evidence type="ECO:0008006" key="16">
    <source>
        <dbReference type="Google" id="ProtNLM"/>
    </source>
</evidence>
<evidence type="ECO:0000259" key="12">
    <source>
        <dbReference type="Pfam" id="PF03007"/>
    </source>
</evidence>
<dbReference type="EMBL" id="JBBWWQ010000021">
    <property type="protein sequence ID" value="KAK8913807.1"/>
    <property type="molecule type" value="Genomic_DNA"/>
</dbReference>
<dbReference type="InterPro" id="IPR045034">
    <property type="entry name" value="O-acyltransferase_WSD1-like"/>
</dbReference>
<keyword evidence="5" id="KW-0808">Transferase</keyword>
<comment type="caution">
    <text evidence="14">The sequence shown here is derived from an EMBL/GenBank/DDBJ whole genome shotgun (WGS) entry which is preliminary data.</text>
</comment>
<comment type="pathway">
    <text evidence="3">Glycerolipid metabolism; triacylglycerol biosynthesis.</text>
</comment>
<dbReference type="PANTHER" id="PTHR31650:SF34">
    <property type="entry name" value="O-ACYLTRANSFERASE WSD1-LIKE ISOFORM X1"/>
    <property type="match status" value="1"/>
</dbReference>
<evidence type="ECO:0000256" key="4">
    <source>
        <dbReference type="ARBA" id="ARBA00005189"/>
    </source>
</evidence>
<evidence type="ECO:0000313" key="15">
    <source>
        <dbReference type="Proteomes" id="UP001418222"/>
    </source>
</evidence>
<dbReference type="Pfam" id="PF03007">
    <property type="entry name" value="WS_DGAT_cat"/>
    <property type="match status" value="1"/>
</dbReference>
<feature type="region of interest" description="Disordered" evidence="11">
    <location>
        <begin position="73"/>
        <end position="115"/>
    </location>
</feature>
<dbReference type="GO" id="GO:0005789">
    <property type="term" value="C:endoplasmic reticulum membrane"/>
    <property type="evidence" value="ECO:0007669"/>
    <property type="project" value="UniProtKB-SubCell"/>
</dbReference>
<keyword evidence="15" id="KW-1185">Reference proteome</keyword>
<dbReference type="Proteomes" id="UP001418222">
    <property type="component" value="Unassembled WGS sequence"/>
</dbReference>
<evidence type="ECO:0000256" key="8">
    <source>
        <dbReference type="ARBA" id="ARBA00024360"/>
    </source>
</evidence>
<evidence type="ECO:0000256" key="6">
    <source>
        <dbReference type="ARBA" id="ARBA00022824"/>
    </source>
</evidence>
<dbReference type="GO" id="GO:0047196">
    <property type="term" value="F:long-chain-alcohol O-fatty-acyltransferase activity"/>
    <property type="evidence" value="ECO:0007669"/>
    <property type="project" value="UniProtKB-EC"/>
</dbReference>
<protein>
    <recommendedName>
        <fullName evidence="16">Diacylglycerol O-acyltransferase</fullName>
    </recommendedName>
</protein>
<evidence type="ECO:0000256" key="2">
    <source>
        <dbReference type="ARBA" id="ARBA00004586"/>
    </source>
</evidence>
<organism evidence="14 15">
    <name type="scientific">Platanthera zijinensis</name>
    <dbReference type="NCBI Taxonomy" id="2320716"/>
    <lineage>
        <taxon>Eukaryota</taxon>
        <taxon>Viridiplantae</taxon>
        <taxon>Streptophyta</taxon>
        <taxon>Embryophyta</taxon>
        <taxon>Tracheophyta</taxon>
        <taxon>Spermatophyta</taxon>
        <taxon>Magnoliopsida</taxon>
        <taxon>Liliopsida</taxon>
        <taxon>Asparagales</taxon>
        <taxon>Orchidaceae</taxon>
        <taxon>Orchidoideae</taxon>
        <taxon>Orchideae</taxon>
        <taxon>Orchidinae</taxon>
        <taxon>Platanthera</taxon>
    </lineage>
</organism>
<sequence>MDLKRGETGLGWNVSKKTIDASDEWQDERLKIVPATKKFRYGGIVPELEDKMNIMFSSVVATGVHACTANTVSQGRESIAERTMSEEENDPLDKTGNVESSPAEARKRRKKGKSKDLGDFHDTTFLILHVVKDADGIQHWKKVKIKVEDHVITPTFPSGLELYDKLIDDYLTKLAMERLSPLRPLWELHLLKYPTRSTAATAVFKLHHALGDGFSLMGALFSCLRRADDPSLPLTFPSRRQISAPMKAGMLIQCCRAASRAVEVGLNTVNDFAWGLLKSSLVEDDRTPVRSGEAGVEFRPLVISKVVFSLEDARKIKDKLGGTINDVVSGVIFYGIQLYMNAVNGGGAFRVGMGKVTALLLLNTRNVNNYQYLDEMKSPDSKSPWGNQFGFIHVSVPNCNDADNVDPLTFVLKGRQIIRAKRNSLGVYLTGRMLELLRKHRGSEVVAQYMHRTLMNASATISNLTGPVEQMMMGNNPISNFYFMVIGVPQNLTVTVVSYMEKLTVAMGTERGFIDSDLLVSSMTKSFQRIFQAAMQKA</sequence>
<feature type="domain" description="O-acyltransferase WSD1-like N-terminal" evidence="12">
    <location>
        <begin position="172"/>
        <end position="328"/>
    </location>
</feature>
<comment type="catalytic activity">
    <reaction evidence="9">
        <text>a long chain fatty alcohol + a fatty acyl-CoA = a long-chain alcohol wax ester + CoA</text>
        <dbReference type="Rhea" id="RHEA:38443"/>
        <dbReference type="ChEBI" id="CHEBI:17135"/>
        <dbReference type="ChEBI" id="CHEBI:57287"/>
        <dbReference type="ChEBI" id="CHEBI:77636"/>
        <dbReference type="ChEBI" id="CHEBI:235323"/>
        <dbReference type="EC" id="2.3.1.75"/>
    </reaction>
</comment>
<dbReference type="GO" id="GO:0004144">
    <property type="term" value="F:diacylglycerol O-acyltransferase activity"/>
    <property type="evidence" value="ECO:0007669"/>
    <property type="project" value="UniProtKB-EC"/>
</dbReference>
<dbReference type="PANTHER" id="PTHR31650">
    <property type="entry name" value="O-ACYLTRANSFERASE (WSD1-LIKE) FAMILY PROTEIN"/>
    <property type="match status" value="1"/>
</dbReference>
<evidence type="ECO:0000256" key="1">
    <source>
        <dbReference type="ARBA" id="ARBA00004162"/>
    </source>
</evidence>
<evidence type="ECO:0000313" key="14">
    <source>
        <dbReference type="EMBL" id="KAK8913807.1"/>
    </source>
</evidence>
<keyword evidence="7" id="KW-0012">Acyltransferase</keyword>
<evidence type="ECO:0000256" key="3">
    <source>
        <dbReference type="ARBA" id="ARBA00004771"/>
    </source>
</evidence>
<comment type="catalytic activity">
    <reaction evidence="10">
        <text>an acyl-CoA + a 1,2-diacyl-sn-glycerol = a triacyl-sn-glycerol + CoA</text>
        <dbReference type="Rhea" id="RHEA:10868"/>
        <dbReference type="ChEBI" id="CHEBI:17815"/>
        <dbReference type="ChEBI" id="CHEBI:57287"/>
        <dbReference type="ChEBI" id="CHEBI:58342"/>
        <dbReference type="ChEBI" id="CHEBI:64615"/>
        <dbReference type="EC" id="2.3.1.20"/>
    </reaction>
</comment>
<keyword evidence="6" id="KW-0256">Endoplasmic reticulum</keyword>